<dbReference type="CDD" id="cd03885">
    <property type="entry name" value="M20_CPDG2"/>
    <property type="match status" value="1"/>
</dbReference>
<dbReference type="Pfam" id="PF07687">
    <property type="entry name" value="M20_dimer"/>
    <property type="match status" value="1"/>
</dbReference>
<sequence length="380" mass="41104">MEYFTENLESMLELLETLVNIDSGSKYKEGVDKVGKILSGEYRELGFSVDVRENAEHGNNLVIKHKNAQEPKILLIAHMDTVFPAGTAAARPFTVKEDLAYGPGVADMKASQVTLLYAMKYLLETENEALKNVVIILNSDEEIGSPTSRGLIEQMSETVDYALVMEPARKDGSIVSSRRGGGRYTVTVQGKAAHSGVAPEEGISAIEELAHKTIKLNRLSDHQKGISVSVGIVEGGDAVNMIPDRAVGYVDVRVESEEQSVEISRKIEEICSVPDLEGTTIELKGGINRPPMELNEKNQQLLSLVQRVGNTLGLKVKNTHTGGGSDASFPSYLGVATIDGMGPIGGKLHNEGEYLEVNSMPERGSLLAQTISAIHEKDSK</sequence>
<name>A0A3M8P993_9BACL</name>
<keyword evidence="2" id="KW-0479">Metal-binding</keyword>
<dbReference type="Gene3D" id="3.30.70.360">
    <property type="match status" value="1"/>
</dbReference>
<evidence type="ECO:0000313" key="8">
    <source>
        <dbReference type="Proteomes" id="UP000275473"/>
    </source>
</evidence>
<dbReference type="InterPro" id="IPR017150">
    <property type="entry name" value="Pept_M20_glutamate_carboxypep"/>
</dbReference>
<gene>
    <name evidence="7" type="ORF">EEX84_05965</name>
</gene>
<dbReference type="AlphaFoldDB" id="A0A3M8P993"/>
<dbReference type="Gene3D" id="3.40.630.10">
    <property type="entry name" value="Zn peptidases"/>
    <property type="match status" value="1"/>
</dbReference>
<dbReference type="PANTHER" id="PTHR43808:SF9">
    <property type="entry name" value="BLL0789 PROTEIN"/>
    <property type="match status" value="1"/>
</dbReference>
<evidence type="ECO:0000256" key="4">
    <source>
        <dbReference type="ARBA" id="ARBA00022833"/>
    </source>
</evidence>
<feature type="active site" evidence="5">
    <location>
        <position position="80"/>
    </location>
</feature>
<dbReference type="GO" id="GO:0046872">
    <property type="term" value="F:metal ion binding"/>
    <property type="evidence" value="ECO:0007669"/>
    <property type="project" value="UniProtKB-KW"/>
</dbReference>
<dbReference type="SUPFAM" id="SSF55031">
    <property type="entry name" value="Bacterial exopeptidase dimerisation domain"/>
    <property type="match status" value="1"/>
</dbReference>
<comment type="caution">
    <text evidence="7">The sequence shown here is derived from an EMBL/GenBank/DDBJ whole genome shotgun (WGS) entry which is preliminary data.</text>
</comment>
<dbReference type="EMBL" id="RIAX01000003">
    <property type="protein sequence ID" value="RNF40182.1"/>
    <property type="molecule type" value="Genomic_DNA"/>
</dbReference>
<evidence type="ECO:0000256" key="1">
    <source>
        <dbReference type="ARBA" id="ARBA00001947"/>
    </source>
</evidence>
<evidence type="ECO:0000256" key="3">
    <source>
        <dbReference type="ARBA" id="ARBA00022801"/>
    </source>
</evidence>
<dbReference type="InterPro" id="IPR011650">
    <property type="entry name" value="Peptidase_M20_dimer"/>
</dbReference>
<keyword evidence="3" id="KW-0378">Hydrolase</keyword>
<accession>A0A3M8P993</accession>
<dbReference type="InterPro" id="IPR050072">
    <property type="entry name" value="Peptidase_M20A"/>
</dbReference>
<evidence type="ECO:0000259" key="6">
    <source>
        <dbReference type="Pfam" id="PF07687"/>
    </source>
</evidence>
<reference evidence="7 8" key="1">
    <citation type="journal article" date="2018" name="Int. J. Syst. Evol. Microbiol.">
        <title>Planococcus salinus sp. nov., a moderately halophilic bacterium isolated from a saline-alkali soil.</title>
        <authorList>
            <person name="Gan L."/>
        </authorList>
    </citation>
    <scope>NUCLEOTIDE SEQUENCE [LARGE SCALE GENOMIC DNA]</scope>
    <source>
        <strain evidence="7 8">LCB217</strain>
    </source>
</reference>
<evidence type="ECO:0000256" key="2">
    <source>
        <dbReference type="ARBA" id="ARBA00022723"/>
    </source>
</evidence>
<feature type="domain" description="Peptidase M20 dimerisation" evidence="6">
    <location>
        <begin position="177"/>
        <end position="275"/>
    </location>
</feature>
<comment type="cofactor">
    <cofactor evidence="1">
        <name>Zn(2+)</name>
        <dbReference type="ChEBI" id="CHEBI:29105"/>
    </cofactor>
</comment>
<evidence type="ECO:0000256" key="5">
    <source>
        <dbReference type="PIRSR" id="PIRSR037238-1"/>
    </source>
</evidence>
<dbReference type="SUPFAM" id="SSF53187">
    <property type="entry name" value="Zn-dependent exopeptidases"/>
    <property type="match status" value="1"/>
</dbReference>
<evidence type="ECO:0000313" key="7">
    <source>
        <dbReference type="EMBL" id="RNF40182.1"/>
    </source>
</evidence>
<dbReference type="PROSITE" id="PS00758">
    <property type="entry name" value="ARGE_DAPE_CPG2_1"/>
    <property type="match status" value="1"/>
</dbReference>
<feature type="active site" description="Proton acceptor" evidence="5">
    <location>
        <position position="141"/>
    </location>
</feature>
<dbReference type="GO" id="GO:0016787">
    <property type="term" value="F:hydrolase activity"/>
    <property type="evidence" value="ECO:0007669"/>
    <property type="project" value="UniProtKB-KW"/>
</dbReference>
<dbReference type="PANTHER" id="PTHR43808">
    <property type="entry name" value="ACETYLORNITHINE DEACETYLASE"/>
    <property type="match status" value="1"/>
</dbReference>
<dbReference type="PIRSF" id="PIRSF037238">
    <property type="entry name" value="Carboxypeptidase_G2"/>
    <property type="match status" value="1"/>
</dbReference>
<dbReference type="InterPro" id="IPR036264">
    <property type="entry name" value="Bact_exopeptidase_dim_dom"/>
</dbReference>
<dbReference type="InterPro" id="IPR002933">
    <property type="entry name" value="Peptidase_M20"/>
</dbReference>
<proteinExistence type="predicted"/>
<dbReference type="InterPro" id="IPR001261">
    <property type="entry name" value="ArgE/DapE_CS"/>
</dbReference>
<dbReference type="RefSeq" id="WP_123164691.1">
    <property type="nucleotide sequence ID" value="NZ_RIAX01000003.1"/>
</dbReference>
<keyword evidence="8" id="KW-1185">Reference proteome</keyword>
<organism evidence="7 8">
    <name type="scientific">Planococcus salinus</name>
    <dbReference type="NCBI Taxonomy" id="1848460"/>
    <lineage>
        <taxon>Bacteria</taxon>
        <taxon>Bacillati</taxon>
        <taxon>Bacillota</taxon>
        <taxon>Bacilli</taxon>
        <taxon>Bacillales</taxon>
        <taxon>Caryophanaceae</taxon>
        <taxon>Planococcus</taxon>
    </lineage>
</organism>
<protein>
    <submittedName>
        <fullName evidence="7">M20 family peptidase</fullName>
    </submittedName>
</protein>
<dbReference type="Pfam" id="PF01546">
    <property type="entry name" value="Peptidase_M20"/>
    <property type="match status" value="1"/>
</dbReference>
<keyword evidence="4" id="KW-0862">Zinc</keyword>
<dbReference type="OrthoDB" id="9783294at2"/>
<dbReference type="Proteomes" id="UP000275473">
    <property type="component" value="Unassembled WGS sequence"/>
</dbReference>